<dbReference type="RefSeq" id="WP_097030828.1">
    <property type="nucleotide sequence ID" value="NZ_OAOQ01000010.1"/>
</dbReference>
<dbReference type="OrthoDB" id="7856745at2"/>
<protein>
    <submittedName>
        <fullName evidence="3">Peptidase YpeB-like protein</fullName>
    </submittedName>
</protein>
<dbReference type="InterPro" id="IPR025711">
    <property type="entry name" value="PepSY"/>
</dbReference>
<dbReference type="EMBL" id="OAOQ01000010">
    <property type="protein sequence ID" value="SNX71579.1"/>
    <property type="molecule type" value="Genomic_DNA"/>
</dbReference>
<accession>A0A285CVG0</accession>
<organism evidence="3 4">
    <name type="scientific">Cereibacter ovatus</name>
    <dbReference type="NCBI Taxonomy" id="439529"/>
    <lineage>
        <taxon>Bacteria</taxon>
        <taxon>Pseudomonadati</taxon>
        <taxon>Pseudomonadota</taxon>
        <taxon>Alphaproteobacteria</taxon>
        <taxon>Rhodobacterales</taxon>
        <taxon>Paracoccaceae</taxon>
        <taxon>Cereibacter</taxon>
    </lineage>
</organism>
<evidence type="ECO:0000259" key="2">
    <source>
        <dbReference type="Pfam" id="PF03413"/>
    </source>
</evidence>
<proteinExistence type="predicted"/>
<keyword evidence="4" id="KW-1185">Reference proteome</keyword>
<evidence type="ECO:0000256" key="1">
    <source>
        <dbReference type="SAM" id="SignalP"/>
    </source>
</evidence>
<reference evidence="4" key="1">
    <citation type="submission" date="2017-08" db="EMBL/GenBank/DDBJ databases">
        <authorList>
            <person name="Varghese N."/>
            <person name="Submissions S."/>
        </authorList>
    </citation>
    <scope>NUCLEOTIDE SEQUENCE [LARGE SCALE GENOMIC DNA]</scope>
    <source>
        <strain evidence="4">JA234</strain>
    </source>
</reference>
<dbReference type="Proteomes" id="UP000219467">
    <property type="component" value="Unassembled WGS sequence"/>
</dbReference>
<keyword evidence="1" id="KW-0732">Signal</keyword>
<dbReference type="Gene3D" id="3.10.450.40">
    <property type="match status" value="1"/>
</dbReference>
<sequence length="103" mass="11211">MKQLAFLIVAPLALLPLPVGGEDTAFPDFEIAEDAVKRGEILSLATILDRVAAVQPGRVIEVELELEDGIRVYEVELISPDGRLLEVDLDARTGEVLSLDEDN</sequence>
<name>A0A285CVG0_9RHOB</name>
<feature type="chain" id="PRO_5012831803" evidence="1">
    <location>
        <begin position="22"/>
        <end position="103"/>
    </location>
</feature>
<evidence type="ECO:0000313" key="4">
    <source>
        <dbReference type="Proteomes" id="UP000219467"/>
    </source>
</evidence>
<feature type="domain" description="PepSY" evidence="2">
    <location>
        <begin position="42"/>
        <end position="98"/>
    </location>
</feature>
<dbReference type="Pfam" id="PF03413">
    <property type="entry name" value="PepSY"/>
    <property type="match status" value="1"/>
</dbReference>
<gene>
    <name evidence="3" type="ORF">SAMN05878503_11038</name>
</gene>
<feature type="signal peptide" evidence="1">
    <location>
        <begin position="1"/>
        <end position="21"/>
    </location>
</feature>
<dbReference type="AlphaFoldDB" id="A0A285CVG0"/>
<evidence type="ECO:0000313" key="3">
    <source>
        <dbReference type="EMBL" id="SNX71579.1"/>
    </source>
</evidence>